<dbReference type="RefSeq" id="WP_344821597.1">
    <property type="nucleotide sequence ID" value="NZ_BAABEZ010000001.1"/>
</dbReference>
<evidence type="ECO:0000256" key="1">
    <source>
        <dbReference type="SAM" id="Phobius"/>
    </source>
</evidence>
<reference evidence="3" key="1">
    <citation type="journal article" date="2019" name="Int. J. Syst. Evol. Microbiol.">
        <title>The Global Catalogue of Microorganisms (GCM) 10K type strain sequencing project: providing services to taxonomists for standard genome sequencing and annotation.</title>
        <authorList>
            <consortium name="The Broad Institute Genomics Platform"/>
            <consortium name="The Broad Institute Genome Sequencing Center for Infectious Disease"/>
            <person name="Wu L."/>
            <person name="Ma J."/>
        </authorList>
    </citation>
    <scope>NUCLEOTIDE SEQUENCE [LARGE SCALE GENOMIC DNA]</scope>
    <source>
        <strain evidence="3">JCM 31921</strain>
    </source>
</reference>
<keyword evidence="1" id="KW-0472">Membrane</keyword>
<accession>A0ABP8MFY9</accession>
<gene>
    <name evidence="2" type="ORF">GCM10023092_01040</name>
</gene>
<dbReference type="EMBL" id="BAABEZ010000001">
    <property type="protein sequence ID" value="GAA4448461.1"/>
    <property type="molecule type" value="Genomic_DNA"/>
</dbReference>
<evidence type="ECO:0000313" key="3">
    <source>
        <dbReference type="Proteomes" id="UP001501410"/>
    </source>
</evidence>
<evidence type="ECO:0000313" key="2">
    <source>
        <dbReference type="EMBL" id="GAA4448461.1"/>
    </source>
</evidence>
<keyword evidence="1" id="KW-0812">Transmembrane</keyword>
<protein>
    <recommendedName>
        <fullName evidence="4">Cbb3-type cytochrome c oxidase subunit 3</fullName>
    </recommendedName>
</protein>
<keyword evidence="1" id="KW-1133">Transmembrane helix</keyword>
<name>A0ABP8MFY9_9BACT</name>
<feature type="transmembrane region" description="Helical" evidence="1">
    <location>
        <begin position="28"/>
        <end position="49"/>
    </location>
</feature>
<sequence length="72" mass="8873">MDTQHNYQEHEIANEADIEYSKPSKSRFLFLLFFFGFFIFCWSGCYKLYEHRFQKNDDIKVPDNTLYEPKYK</sequence>
<dbReference type="Proteomes" id="UP001501410">
    <property type="component" value="Unassembled WGS sequence"/>
</dbReference>
<comment type="caution">
    <text evidence="2">The sequence shown here is derived from an EMBL/GenBank/DDBJ whole genome shotgun (WGS) entry which is preliminary data.</text>
</comment>
<keyword evidence="3" id="KW-1185">Reference proteome</keyword>
<organism evidence="2 3">
    <name type="scientific">Rurimicrobium arvi</name>
    <dbReference type="NCBI Taxonomy" id="2049916"/>
    <lineage>
        <taxon>Bacteria</taxon>
        <taxon>Pseudomonadati</taxon>
        <taxon>Bacteroidota</taxon>
        <taxon>Chitinophagia</taxon>
        <taxon>Chitinophagales</taxon>
        <taxon>Chitinophagaceae</taxon>
        <taxon>Rurimicrobium</taxon>
    </lineage>
</organism>
<evidence type="ECO:0008006" key="4">
    <source>
        <dbReference type="Google" id="ProtNLM"/>
    </source>
</evidence>
<proteinExistence type="predicted"/>